<evidence type="ECO:0000256" key="1">
    <source>
        <dbReference type="ARBA" id="ARBA00004123"/>
    </source>
</evidence>
<dbReference type="Gene3D" id="3.90.70.200">
    <property type="entry name" value="Plus-3 domain"/>
    <property type="match status" value="1"/>
</dbReference>
<organism evidence="8 9">
    <name type="scientific">Metschnikowia aff. pulcherrima</name>
    <dbReference type="NCBI Taxonomy" id="2163413"/>
    <lineage>
        <taxon>Eukaryota</taxon>
        <taxon>Fungi</taxon>
        <taxon>Dikarya</taxon>
        <taxon>Ascomycota</taxon>
        <taxon>Saccharomycotina</taxon>
        <taxon>Pichiomycetes</taxon>
        <taxon>Metschnikowiaceae</taxon>
        <taxon>Metschnikowia</taxon>
    </lineage>
</organism>
<feature type="compositionally biased region" description="Acidic residues" evidence="6">
    <location>
        <begin position="216"/>
        <end position="237"/>
    </location>
</feature>
<feature type="compositionally biased region" description="Polar residues" evidence="6">
    <location>
        <begin position="185"/>
        <end position="197"/>
    </location>
</feature>
<dbReference type="GO" id="GO:0003677">
    <property type="term" value="F:DNA binding"/>
    <property type="evidence" value="ECO:0007669"/>
    <property type="project" value="InterPro"/>
</dbReference>
<evidence type="ECO:0000259" key="7">
    <source>
        <dbReference type="PROSITE" id="PS51360"/>
    </source>
</evidence>
<dbReference type="GO" id="GO:0016593">
    <property type="term" value="C:Cdc73/Paf1 complex"/>
    <property type="evidence" value="ECO:0007669"/>
    <property type="project" value="TreeGrafter"/>
</dbReference>
<keyword evidence="5" id="KW-0175">Coiled coil</keyword>
<feature type="compositionally biased region" description="Acidic residues" evidence="6">
    <location>
        <begin position="79"/>
        <end position="93"/>
    </location>
</feature>
<dbReference type="Proteomes" id="UP000292447">
    <property type="component" value="Chromosome II"/>
</dbReference>
<dbReference type="STRING" id="2163413.A0A4P6XK89"/>
<keyword evidence="9" id="KW-1185">Reference proteome</keyword>
<keyword evidence="4" id="KW-0539">Nucleus</keyword>
<evidence type="ECO:0000256" key="3">
    <source>
        <dbReference type="ARBA" id="ARBA00023163"/>
    </source>
</evidence>
<feature type="compositionally biased region" description="Basic and acidic residues" evidence="6">
    <location>
        <begin position="198"/>
        <end position="215"/>
    </location>
</feature>
<feature type="coiled-coil region" evidence="5">
    <location>
        <begin position="436"/>
        <end position="466"/>
    </location>
</feature>
<gene>
    <name evidence="8" type="primary">MPUL0B09640</name>
    <name evidence="8" type="ORF">METSCH_B09640</name>
</gene>
<name>A0A4P6XK89_9ASCO</name>
<evidence type="ECO:0000256" key="2">
    <source>
        <dbReference type="ARBA" id="ARBA00023015"/>
    </source>
</evidence>
<reference evidence="9" key="1">
    <citation type="submission" date="2019-03" db="EMBL/GenBank/DDBJ databases">
        <title>Snf2 controls pulcherriminic acid biosynthesis and connects pigmentation and antifungal activity of the yeast Metschnikowia pulcherrima.</title>
        <authorList>
            <person name="Gore-Lloyd D."/>
            <person name="Sumann I."/>
            <person name="Brachmann A.O."/>
            <person name="Schneeberger K."/>
            <person name="Ortiz-Merino R.A."/>
            <person name="Moreno-Beltran M."/>
            <person name="Schlaefli M."/>
            <person name="Kirner P."/>
            <person name="Santos Kron A."/>
            <person name="Wolfe K.H."/>
            <person name="Piel J."/>
            <person name="Ahrens C.H."/>
            <person name="Henk D."/>
            <person name="Freimoser F.M."/>
        </authorList>
    </citation>
    <scope>NUCLEOTIDE SEQUENCE [LARGE SCALE GENOMIC DNA]</scope>
    <source>
        <strain evidence="9">APC 1.2</strain>
    </source>
</reference>
<feature type="coiled-coil region" evidence="5">
    <location>
        <begin position="528"/>
        <end position="555"/>
    </location>
</feature>
<dbReference type="PANTHER" id="PTHR13115:SF8">
    <property type="entry name" value="RNA POLYMERASE-ASSOCIATED PROTEIN RTF1 HOMOLOG"/>
    <property type="match status" value="1"/>
</dbReference>
<dbReference type="SUPFAM" id="SSF159042">
    <property type="entry name" value="Plus3-like"/>
    <property type="match status" value="1"/>
</dbReference>
<keyword evidence="2" id="KW-0805">Transcription regulation</keyword>
<dbReference type="PROSITE" id="PS51360">
    <property type="entry name" value="PLUS3"/>
    <property type="match status" value="1"/>
</dbReference>
<evidence type="ECO:0000256" key="6">
    <source>
        <dbReference type="SAM" id="MobiDB-lite"/>
    </source>
</evidence>
<evidence type="ECO:0000313" key="9">
    <source>
        <dbReference type="Proteomes" id="UP000292447"/>
    </source>
</evidence>
<dbReference type="Pfam" id="PF03126">
    <property type="entry name" value="Plus-3"/>
    <property type="match status" value="1"/>
</dbReference>
<evidence type="ECO:0000313" key="8">
    <source>
        <dbReference type="EMBL" id="QBM87752.1"/>
    </source>
</evidence>
<dbReference type="AlphaFoldDB" id="A0A4P6XK89"/>
<feature type="region of interest" description="Disordered" evidence="6">
    <location>
        <begin position="67"/>
        <end position="124"/>
    </location>
</feature>
<protein>
    <submittedName>
        <fullName evidence="8">RNA polymerase-associated protein RTF1</fullName>
    </submittedName>
</protein>
<feature type="domain" description="Plus3" evidence="7">
    <location>
        <begin position="261"/>
        <end position="396"/>
    </location>
</feature>
<dbReference type="GO" id="GO:1990269">
    <property type="term" value="F:RNA polymerase II C-terminal domain phosphoserine binding"/>
    <property type="evidence" value="ECO:0007669"/>
    <property type="project" value="TreeGrafter"/>
</dbReference>
<accession>A0A4P6XK89</accession>
<dbReference type="SMART" id="SM00719">
    <property type="entry name" value="Plus3"/>
    <property type="match status" value="1"/>
</dbReference>
<dbReference type="InterPro" id="IPR004343">
    <property type="entry name" value="Plus-3_dom"/>
</dbReference>
<dbReference type="PANTHER" id="PTHR13115">
    <property type="entry name" value="RNA POLYMERASE-ASSOCIATED PROTEIN RTF1 HOMOLOG"/>
    <property type="match status" value="1"/>
</dbReference>
<evidence type="ECO:0000256" key="4">
    <source>
        <dbReference type="ARBA" id="ARBA00023242"/>
    </source>
</evidence>
<dbReference type="EMBL" id="CP034457">
    <property type="protein sequence ID" value="QBM87752.1"/>
    <property type="molecule type" value="Genomic_DNA"/>
</dbReference>
<dbReference type="InterPro" id="IPR036128">
    <property type="entry name" value="Plus3-like_sf"/>
</dbReference>
<evidence type="ECO:0000256" key="5">
    <source>
        <dbReference type="SAM" id="Coils"/>
    </source>
</evidence>
<proteinExistence type="predicted"/>
<sequence>MYGCTHTTSTSALMVSSYNIRHTPKQPKTQINMSDLDDDLLALAGADSASENEALDGPVKRARSDLLARKRARTSGDEMSAEEEEEDEDDFDPERDVEFGGRGALDAENSDENDDVLTNPYPLEGKYKDAADRALLLAMDEIEREQTLFERSQEMDRYNEKIYLHQRMKQQKQQGVEKKTRSLSRKTGATGATQKLDTLSELRKQREQRTKRREDDYADEEDENDADDAEESAEESLSDNYGEDAVVWGGKPQFKPRTYVRATFTDINKIRVGRSFLGKYLFYKDFAESVAKTFGKINVGVDRRTRQPMYRAVQIEEVVSRPLKQYRMGDAKTDIYLLVSQNRLQKKEFPLSVFSDADISADEFARYAAELAKVNEEVPYVDDVNEKAEQLHRLMNSGLSNRDIDEMVSRKQKLQKGIYAYDAVYQKLKVMDELKVARQENNTARVQELSEQLQKLEQILYKDNARSAQSSSASMLKVNERNRKLNQTNIRKAEVKSLILRKTAELADGDPFSRLKTTTRIFYQDLVNEENQKALQDAQANFDSMIAQKNEQEAKIASSTYRVLGNFDRLVALVDVDFVPQL</sequence>
<keyword evidence="3" id="KW-0804">Transcription</keyword>
<feature type="region of interest" description="Disordered" evidence="6">
    <location>
        <begin position="167"/>
        <end position="244"/>
    </location>
</feature>
<comment type="subcellular location">
    <subcellularLocation>
        <location evidence="1">Nucleus</location>
    </subcellularLocation>
</comment>